<comment type="caution">
    <text evidence="5">The sequence shown here is derived from an EMBL/GenBank/DDBJ whole genome shotgun (WGS) entry which is preliminary data.</text>
</comment>
<dbReference type="Proteomes" id="UP000626242">
    <property type="component" value="Unassembled WGS sequence"/>
</dbReference>
<dbReference type="InterPro" id="IPR004360">
    <property type="entry name" value="Glyas_Fos-R_dOase_dom"/>
</dbReference>
<organism evidence="5 6">
    <name type="scientific">Kaistella pullorum</name>
    <dbReference type="NCBI Taxonomy" id="2763074"/>
    <lineage>
        <taxon>Bacteria</taxon>
        <taxon>Pseudomonadati</taxon>
        <taxon>Bacteroidota</taxon>
        <taxon>Flavobacteriia</taxon>
        <taxon>Flavobacteriales</taxon>
        <taxon>Weeksellaceae</taxon>
        <taxon>Chryseobacterium group</taxon>
        <taxon>Kaistella</taxon>
    </lineage>
</organism>
<sequence length="119" mass="13812">MLTHVHPKLPMRGRAATVAFYVDKLGFHLFGNTDFEGYLMLEKDNRQIHFFEFKTLDPEDNYGQIYLRTDDIERLYQSCSDQNVSIHPNGKLQVKPWGQKEFSLLDPDNNLLTFGQSAS</sequence>
<protein>
    <recommendedName>
        <fullName evidence="2">Bleomycin resistance protein</fullName>
    </recommendedName>
</protein>
<evidence type="ECO:0000313" key="5">
    <source>
        <dbReference type="EMBL" id="MBD8018121.1"/>
    </source>
</evidence>
<dbReference type="CDD" id="cd08349">
    <property type="entry name" value="BLMA_like"/>
    <property type="match status" value="1"/>
</dbReference>
<keyword evidence="6" id="KW-1185">Reference proteome</keyword>
<comment type="similarity">
    <text evidence="1">Belongs to the bleomycin resistance protein family.</text>
</comment>
<evidence type="ECO:0000259" key="4">
    <source>
        <dbReference type="PROSITE" id="PS51819"/>
    </source>
</evidence>
<reference evidence="5 6" key="1">
    <citation type="submission" date="2020-08" db="EMBL/GenBank/DDBJ databases">
        <title>A Genomic Blueprint of the Chicken Gut Microbiome.</title>
        <authorList>
            <person name="Gilroy R."/>
            <person name="Ravi A."/>
            <person name="Getino M."/>
            <person name="Pursley I."/>
            <person name="Horton D.L."/>
            <person name="Alikhan N.-F."/>
            <person name="Baker D."/>
            <person name="Gharbi K."/>
            <person name="Hall N."/>
            <person name="Watson M."/>
            <person name="Adriaenssens E.M."/>
            <person name="Foster-Nyarko E."/>
            <person name="Jarju S."/>
            <person name="Secka A."/>
            <person name="Antonio M."/>
            <person name="Oren A."/>
            <person name="Chaudhuri R."/>
            <person name="La Ragione R.M."/>
            <person name="Hildebrand F."/>
            <person name="Pallen M.J."/>
        </authorList>
    </citation>
    <scope>NUCLEOTIDE SEQUENCE [LARGE SCALE GENOMIC DNA]</scope>
    <source>
        <strain evidence="5 6">Sa1CVA4</strain>
    </source>
</reference>
<dbReference type="InterPro" id="IPR029068">
    <property type="entry name" value="Glyas_Bleomycin-R_OHBP_Dase"/>
</dbReference>
<proteinExistence type="inferred from homology"/>
<keyword evidence="3" id="KW-0046">Antibiotic resistance</keyword>
<dbReference type="PROSITE" id="PS51819">
    <property type="entry name" value="VOC"/>
    <property type="match status" value="1"/>
</dbReference>
<evidence type="ECO:0000313" key="6">
    <source>
        <dbReference type="Proteomes" id="UP000626242"/>
    </source>
</evidence>
<dbReference type="InterPro" id="IPR000335">
    <property type="entry name" value="Bleomycin-R"/>
</dbReference>
<dbReference type="RefSeq" id="WP_251833317.1">
    <property type="nucleotide sequence ID" value="NZ_JACSPS010000002.1"/>
</dbReference>
<evidence type="ECO:0000256" key="1">
    <source>
        <dbReference type="ARBA" id="ARBA00011051"/>
    </source>
</evidence>
<dbReference type="Pfam" id="PF00903">
    <property type="entry name" value="Glyoxalase"/>
    <property type="match status" value="1"/>
</dbReference>
<evidence type="ECO:0000256" key="2">
    <source>
        <dbReference type="ARBA" id="ARBA00021572"/>
    </source>
</evidence>
<dbReference type="InterPro" id="IPR037523">
    <property type="entry name" value="VOC_core"/>
</dbReference>
<dbReference type="EMBL" id="JACSPS010000002">
    <property type="protein sequence ID" value="MBD8018121.1"/>
    <property type="molecule type" value="Genomic_DNA"/>
</dbReference>
<name>A0ABR8WM17_9FLAO</name>
<dbReference type="SUPFAM" id="SSF54593">
    <property type="entry name" value="Glyoxalase/Bleomycin resistance protein/Dihydroxybiphenyl dioxygenase"/>
    <property type="match status" value="1"/>
</dbReference>
<accession>A0ABR8WM17</accession>
<evidence type="ECO:0000256" key="3">
    <source>
        <dbReference type="ARBA" id="ARBA00023251"/>
    </source>
</evidence>
<feature type="domain" description="VOC" evidence="4">
    <location>
        <begin position="1"/>
        <end position="117"/>
    </location>
</feature>
<gene>
    <name evidence="5" type="ORF">H9628_06530</name>
</gene>
<dbReference type="Gene3D" id="3.10.180.10">
    <property type="entry name" value="2,3-Dihydroxybiphenyl 1,2-Dioxygenase, domain 1"/>
    <property type="match status" value="1"/>
</dbReference>